<dbReference type="GO" id="GO:0016891">
    <property type="term" value="F:RNA endonuclease activity producing 5'-phosphomonoesters, hydrolytic mechanism"/>
    <property type="evidence" value="ECO:0007669"/>
    <property type="project" value="TreeGrafter"/>
</dbReference>
<protein>
    <submittedName>
        <fullName evidence="6">Endonuclease V</fullName>
    </submittedName>
</protein>
<reference evidence="6" key="1">
    <citation type="journal article" date="2013" name="Genome Biol. Evol.">
        <title>Punctuated emergences of genetic and phenotypic innovations in eumetazoan, bilaterian, euteleostome, and hominidae ancestors.</title>
        <authorList>
            <person name="Wenger Y."/>
            <person name="Galliot B."/>
        </authorList>
    </citation>
    <scope>NUCLEOTIDE SEQUENCE</scope>
    <source>
        <tissue evidence="6">Whole animals</tissue>
    </source>
</reference>
<evidence type="ECO:0000256" key="5">
    <source>
        <dbReference type="ARBA" id="ARBA00022801"/>
    </source>
</evidence>
<dbReference type="AlphaFoldDB" id="T2M8X3"/>
<keyword evidence="5" id="KW-0378">Hydrolase</keyword>
<dbReference type="GO" id="GO:0005737">
    <property type="term" value="C:cytoplasm"/>
    <property type="evidence" value="ECO:0007669"/>
    <property type="project" value="UniProtKB-SubCell"/>
</dbReference>
<accession>T2M8X3</accession>
<dbReference type="HAMAP" id="MF_00801">
    <property type="entry name" value="Endonuclease_5"/>
    <property type="match status" value="1"/>
</dbReference>
<dbReference type="Gene3D" id="3.30.2170.10">
    <property type="entry name" value="archaeoglobus fulgidus dsm 4304 superfamily"/>
    <property type="match status" value="1"/>
</dbReference>
<dbReference type="Pfam" id="PF04493">
    <property type="entry name" value="Endonuclease_5"/>
    <property type="match status" value="1"/>
</dbReference>
<gene>
    <name evidence="6" type="primary">ENDOV</name>
</gene>
<evidence type="ECO:0000256" key="3">
    <source>
        <dbReference type="ARBA" id="ARBA00022722"/>
    </source>
</evidence>
<feature type="non-terminal residue" evidence="6">
    <location>
        <position position="1"/>
    </location>
</feature>
<evidence type="ECO:0000256" key="1">
    <source>
        <dbReference type="ARBA" id="ARBA00004496"/>
    </source>
</evidence>
<evidence type="ECO:0000313" key="6">
    <source>
        <dbReference type="EMBL" id="CDG68728.1"/>
    </source>
</evidence>
<dbReference type="OrthoDB" id="20018at2759"/>
<keyword evidence="3" id="KW-0540">Nuclease</keyword>
<dbReference type="InterPro" id="IPR007581">
    <property type="entry name" value="Endonuclease-V"/>
</dbReference>
<comment type="subcellular location">
    <subcellularLocation>
        <location evidence="1">Cytoplasm</location>
    </subcellularLocation>
</comment>
<dbReference type="GO" id="GO:0006281">
    <property type="term" value="P:DNA repair"/>
    <property type="evidence" value="ECO:0007669"/>
    <property type="project" value="InterPro"/>
</dbReference>
<proteinExistence type="evidence at transcript level"/>
<dbReference type="CDD" id="cd06559">
    <property type="entry name" value="Endonuclease_V"/>
    <property type="match status" value="1"/>
</dbReference>
<dbReference type="GO" id="GO:0005730">
    <property type="term" value="C:nucleolus"/>
    <property type="evidence" value="ECO:0007669"/>
    <property type="project" value="TreeGrafter"/>
</dbReference>
<feature type="non-terminal residue" evidence="6">
    <location>
        <position position="437"/>
    </location>
</feature>
<evidence type="ECO:0000256" key="4">
    <source>
        <dbReference type="ARBA" id="ARBA00022759"/>
    </source>
</evidence>
<dbReference type="GO" id="GO:0003727">
    <property type="term" value="F:single-stranded RNA binding"/>
    <property type="evidence" value="ECO:0007669"/>
    <property type="project" value="TreeGrafter"/>
</dbReference>
<dbReference type="PANTHER" id="PTHR28511:SF1">
    <property type="entry name" value="ENDONUCLEASE V"/>
    <property type="match status" value="1"/>
</dbReference>
<keyword evidence="4 6" id="KW-0255">Endonuclease</keyword>
<dbReference type="EMBL" id="HAAD01002496">
    <property type="protein sequence ID" value="CDG68728.1"/>
    <property type="molecule type" value="mRNA"/>
</dbReference>
<keyword evidence="2" id="KW-0963">Cytoplasm</keyword>
<name>T2M8X3_HYDVU</name>
<sequence>MLLSSNTNEISSQEIDPALIVLKEDDIDDPTVKVDLEKLQKYTNNHLKRWLLYRGDSLKGVVTLRDSQVKVLQYFHNGTDSIICDPTLDKNGYQKSMFDGNIEMSTIDQKFLTDICSDERILTKNNPCVKENLFLEHVCSAESNVNKNELLTEGLNSLEDIRSAKSILNKGESYAEILSSLDKKYKSLIDSWISEQEDLKKKLKLTESKNFLSNLKYVAGVDLSFPSDKNDLIHASASIVVLSYPDLKTVYKKTEIVHLTSIYIPQFLAFREFDSVKKLFSELNNTHPQYFPDLVLVDGNGLLHPRKFGFACHLGVSMNIPSIGVAKKLFHVDDIKNIDEFKNKKKLLKKKGELFELVGKDDFVYGCVLRSTSNSPNPIILSVGHNILLTTAIEIVNHCCKFRIPEPVRLADQFSREYLRLHYAKHIENCNNYDELN</sequence>
<dbReference type="PANTHER" id="PTHR28511">
    <property type="entry name" value="ENDONUCLEASE V"/>
    <property type="match status" value="1"/>
</dbReference>
<evidence type="ECO:0000256" key="2">
    <source>
        <dbReference type="ARBA" id="ARBA00022490"/>
    </source>
</evidence>
<organism evidence="6">
    <name type="scientific">Hydra vulgaris</name>
    <name type="common">Hydra</name>
    <name type="synonym">Hydra attenuata</name>
    <dbReference type="NCBI Taxonomy" id="6087"/>
    <lineage>
        <taxon>Eukaryota</taxon>
        <taxon>Metazoa</taxon>
        <taxon>Cnidaria</taxon>
        <taxon>Hydrozoa</taxon>
        <taxon>Hydroidolina</taxon>
        <taxon>Anthoathecata</taxon>
        <taxon>Aplanulata</taxon>
        <taxon>Hydridae</taxon>
        <taxon>Hydra</taxon>
    </lineage>
</organism>